<dbReference type="OrthoDB" id="6375174at2759"/>
<comment type="caution">
    <text evidence="1">The sequence shown here is derived from an EMBL/GenBank/DDBJ whole genome shotgun (WGS) entry which is preliminary data.</text>
</comment>
<accession>A0A9W8ASD8</accession>
<proteinExistence type="predicted"/>
<evidence type="ECO:0000313" key="1">
    <source>
        <dbReference type="EMBL" id="KAJ1959969.1"/>
    </source>
</evidence>
<dbReference type="EMBL" id="JANBPY010001456">
    <property type="protein sequence ID" value="KAJ1959969.1"/>
    <property type="molecule type" value="Genomic_DNA"/>
</dbReference>
<keyword evidence="2" id="KW-1185">Reference proteome</keyword>
<name>A0A9W8ASD8_9FUNG</name>
<dbReference type="AlphaFoldDB" id="A0A9W8ASD8"/>
<protein>
    <submittedName>
        <fullName evidence="1">Uncharacterized protein</fullName>
    </submittedName>
</protein>
<sequence length="193" mass="21556">LRLRTIISIIPSDPTSWLVKYTADHHITHHVFQANVPKDNVTLTSAIAKACLEMWSLSAAINEYIRFLKTPEFTDEDEEFFEKFQEDIVIPPLIPHFLWGTPLPPSPSMSPAISPSPSPRELTCPFLHDAFLAGLSPRAGSPDGSGESAELDNQSLAHHGRYFCLYCHDPPFTKHPSLNLVFPCRRAQSPSPL</sequence>
<feature type="non-terminal residue" evidence="1">
    <location>
        <position position="193"/>
    </location>
</feature>
<dbReference type="Proteomes" id="UP001150925">
    <property type="component" value="Unassembled WGS sequence"/>
</dbReference>
<organism evidence="1 2">
    <name type="scientific">Dispira parvispora</name>
    <dbReference type="NCBI Taxonomy" id="1520584"/>
    <lineage>
        <taxon>Eukaryota</taxon>
        <taxon>Fungi</taxon>
        <taxon>Fungi incertae sedis</taxon>
        <taxon>Zoopagomycota</taxon>
        <taxon>Kickxellomycotina</taxon>
        <taxon>Dimargaritomycetes</taxon>
        <taxon>Dimargaritales</taxon>
        <taxon>Dimargaritaceae</taxon>
        <taxon>Dispira</taxon>
    </lineage>
</organism>
<evidence type="ECO:0000313" key="2">
    <source>
        <dbReference type="Proteomes" id="UP001150925"/>
    </source>
</evidence>
<reference evidence="1" key="1">
    <citation type="submission" date="2022-07" db="EMBL/GenBank/DDBJ databases">
        <title>Phylogenomic reconstructions and comparative analyses of Kickxellomycotina fungi.</title>
        <authorList>
            <person name="Reynolds N.K."/>
            <person name="Stajich J.E."/>
            <person name="Barry K."/>
            <person name="Grigoriev I.V."/>
            <person name="Crous P."/>
            <person name="Smith M.E."/>
        </authorList>
    </citation>
    <scope>NUCLEOTIDE SEQUENCE</scope>
    <source>
        <strain evidence="1">RSA 1196</strain>
    </source>
</reference>
<gene>
    <name evidence="1" type="ORF">IWQ62_004407</name>
</gene>